<dbReference type="AlphaFoldDB" id="A0A266QA01"/>
<dbReference type="GO" id="GO:0019171">
    <property type="term" value="F:(3R)-hydroxyacyl-[acyl-carrier-protein] dehydratase activity"/>
    <property type="evidence" value="ECO:0007669"/>
    <property type="project" value="TreeGrafter"/>
</dbReference>
<dbReference type="SUPFAM" id="SSF54637">
    <property type="entry name" value="Thioesterase/thiol ester dehydrase-isomerase"/>
    <property type="match status" value="1"/>
</dbReference>
<dbReference type="CDD" id="cd03449">
    <property type="entry name" value="R_hydratase"/>
    <property type="match status" value="1"/>
</dbReference>
<evidence type="ECO:0000256" key="1">
    <source>
        <dbReference type="ARBA" id="ARBA00023239"/>
    </source>
</evidence>
<dbReference type="FunFam" id="3.10.129.10:FF:000042">
    <property type="entry name" value="MaoC domain protein dehydratase"/>
    <property type="match status" value="1"/>
</dbReference>
<dbReference type="GO" id="GO:0006633">
    <property type="term" value="P:fatty acid biosynthetic process"/>
    <property type="evidence" value="ECO:0007669"/>
    <property type="project" value="InterPro"/>
</dbReference>
<name>A0A266QA01_9GAMM</name>
<dbReference type="PRINTS" id="PR01483">
    <property type="entry name" value="FASYNTHASE"/>
</dbReference>
<dbReference type="InterPro" id="IPR029069">
    <property type="entry name" value="HotDog_dom_sf"/>
</dbReference>
<dbReference type="RefSeq" id="WP_078043508.1">
    <property type="nucleotide sequence ID" value="NZ_NHNI01000001.1"/>
</dbReference>
<dbReference type="PANTHER" id="PTHR43437:SF3">
    <property type="entry name" value="HYDROXYACYL-THIOESTER DEHYDRATASE TYPE 2, MITOCHONDRIAL"/>
    <property type="match status" value="1"/>
</dbReference>
<dbReference type="InterPro" id="IPR002539">
    <property type="entry name" value="MaoC-like_dom"/>
</dbReference>
<dbReference type="InterPro" id="IPR050965">
    <property type="entry name" value="UPF0336/Enoyl-CoA_hydratase"/>
</dbReference>
<evidence type="ECO:0000259" key="2">
    <source>
        <dbReference type="Pfam" id="PF01575"/>
    </source>
</evidence>
<accession>A0A266QA01</accession>
<evidence type="ECO:0000313" key="3">
    <source>
        <dbReference type="EMBL" id="OZY86169.1"/>
    </source>
</evidence>
<sequence>MNLLENYPINEIALGQTATYSKTLTERDVILFAACSGDVNPVHLDKDYAATTVFGEPIGHGMWTGALVSAAIATRLPGPGSVYRGQSLSFKHPVKIGDTVTVTLTVAEIKERVKLVTLDCEAHNQDGKLIAKGAAEVIAPAIKQSLAPGHVPEILLGA</sequence>
<dbReference type="Proteomes" id="UP000216101">
    <property type="component" value="Unassembled WGS sequence"/>
</dbReference>
<evidence type="ECO:0000313" key="4">
    <source>
        <dbReference type="Proteomes" id="UP000216101"/>
    </source>
</evidence>
<dbReference type="GO" id="GO:0004312">
    <property type="term" value="F:fatty acid synthase activity"/>
    <property type="evidence" value="ECO:0007669"/>
    <property type="project" value="InterPro"/>
</dbReference>
<dbReference type="Gene3D" id="3.10.129.10">
    <property type="entry name" value="Hotdog Thioesterase"/>
    <property type="match status" value="1"/>
</dbReference>
<comment type="caution">
    <text evidence="3">The sequence shown here is derived from an EMBL/GenBank/DDBJ whole genome shotgun (WGS) entry which is preliminary data.</text>
</comment>
<dbReference type="STRING" id="1209072.GCA_000766945_02688"/>
<dbReference type="GO" id="GO:0005835">
    <property type="term" value="C:fatty acid synthase complex"/>
    <property type="evidence" value="ECO:0007669"/>
    <property type="project" value="InterPro"/>
</dbReference>
<protein>
    <submittedName>
        <fullName evidence="3">3-hydroxybutyryl-CoA dehydratase</fullName>
    </submittedName>
</protein>
<gene>
    <name evidence="3" type="ORF">CBP51_03820</name>
</gene>
<proteinExistence type="predicted"/>
<dbReference type="PANTHER" id="PTHR43437">
    <property type="entry name" value="HYDROXYACYL-THIOESTER DEHYDRATASE TYPE 2, MITOCHONDRIAL-RELATED"/>
    <property type="match status" value="1"/>
</dbReference>
<dbReference type="InterPro" id="IPR003965">
    <property type="entry name" value="Fatty_acid_synthase"/>
</dbReference>
<reference evidence="4" key="1">
    <citation type="submission" date="2017-05" db="EMBL/GenBank/DDBJ databases">
        <authorList>
            <person name="Barney B.M."/>
        </authorList>
    </citation>
    <scope>NUCLEOTIDE SEQUENCE [LARGE SCALE GENOMIC DNA]</scope>
    <source>
        <strain evidence="4">PSBB022</strain>
    </source>
</reference>
<organism evidence="3 4">
    <name type="scientific">Cellvibrio mixtus</name>
    <dbReference type="NCBI Taxonomy" id="39650"/>
    <lineage>
        <taxon>Bacteria</taxon>
        <taxon>Pseudomonadati</taxon>
        <taxon>Pseudomonadota</taxon>
        <taxon>Gammaproteobacteria</taxon>
        <taxon>Cellvibrionales</taxon>
        <taxon>Cellvibrionaceae</taxon>
        <taxon>Cellvibrio</taxon>
    </lineage>
</organism>
<keyword evidence="4" id="KW-1185">Reference proteome</keyword>
<dbReference type="Pfam" id="PF01575">
    <property type="entry name" value="MaoC_dehydratas"/>
    <property type="match status" value="1"/>
</dbReference>
<dbReference type="EMBL" id="NHNI01000001">
    <property type="protein sequence ID" value="OZY86169.1"/>
    <property type="molecule type" value="Genomic_DNA"/>
</dbReference>
<feature type="domain" description="MaoC-like" evidence="2">
    <location>
        <begin position="19"/>
        <end position="112"/>
    </location>
</feature>
<keyword evidence="1" id="KW-0456">Lyase</keyword>